<accession>A0AA86TM86</accession>
<evidence type="ECO:0000313" key="1">
    <source>
        <dbReference type="EMBL" id="CAI9921611.1"/>
    </source>
</evidence>
<gene>
    <name evidence="2" type="ORF">HINF_LOCUS37890</name>
    <name evidence="3" type="ORF">HINF_LOCUS40596</name>
    <name evidence="4" type="ORF">HINF_LOCUS63027</name>
    <name evidence="1" type="ORF">HINF_LOCUS9256</name>
</gene>
<evidence type="ECO:0000313" key="4">
    <source>
        <dbReference type="EMBL" id="CAL6086156.1"/>
    </source>
</evidence>
<dbReference type="Proteomes" id="UP001642409">
    <property type="component" value="Unassembled WGS sequence"/>
</dbReference>
<name>A0AA86TM86_9EUKA</name>
<protein>
    <submittedName>
        <fullName evidence="1">Uncharacterized protein</fullName>
    </submittedName>
</protein>
<evidence type="ECO:0000313" key="3">
    <source>
        <dbReference type="EMBL" id="CAL6044513.1"/>
    </source>
</evidence>
<reference evidence="3 5" key="2">
    <citation type="submission" date="2024-07" db="EMBL/GenBank/DDBJ databases">
        <authorList>
            <person name="Akdeniz Z."/>
        </authorList>
    </citation>
    <scope>NUCLEOTIDE SEQUENCE [LARGE SCALE GENOMIC DNA]</scope>
</reference>
<reference evidence="1" key="1">
    <citation type="submission" date="2023-06" db="EMBL/GenBank/DDBJ databases">
        <authorList>
            <person name="Kurt Z."/>
        </authorList>
    </citation>
    <scope>NUCLEOTIDE SEQUENCE</scope>
</reference>
<dbReference type="EMBL" id="CAXDID020000160">
    <property type="protein sequence ID" value="CAL6044513.1"/>
    <property type="molecule type" value="Genomic_DNA"/>
</dbReference>
<keyword evidence="5" id="KW-1185">Reference proteome</keyword>
<evidence type="ECO:0000313" key="5">
    <source>
        <dbReference type="Proteomes" id="UP001642409"/>
    </source>
</evidence>
<dbReference type="EMBL" id="CATOUU010000227">
    <property type="protein sequence ID" value="CAI9921611.1"/>
    <property type="molecule type" value="Genomic_DNA"/>
</dbReference>
<sequence length="554" mass="64905">MSQSDHDNNSISKSNISPFFNKFDSTFLNDVAQASNYFQYQIFDTTKQNTEKLPNIKQQLVDSFNGLIIQFQGQFKTYQEFLPQQLENEIYFRRYHQLNFNINPEAEVSLYLYSQADLDTNQIQNSSDDHIHIKQTVPEREIFRVRQIKPLIKCFLSNKKYSRIRTLQTQFDIKYKNILILHDFYQTPIDLLHSIVYYFTQKINVAVPYISDLIASTDQVHENLMLPHMQNFLMSLTKHIFLGQRYCIAAQGTSISLAVLIQKMDPKCQKVFALNPIQKFAMEPQKMVQKPNVVVTRQPMPDEISIISHSITQAIQSIDNLGRDNCSSEIPEPANRPKLLNIETKRKSFSISEIVSSQQNNSKQFNDQSLMVKINKKQEEKQPTDNKTKDIVNNSLSQIYQAEELKQLMYSLQISELEKVCMPKTHNDFYQIYKDYFFNNKRLTQFKKLLPALYLLSDQEQIKFFDELHDGYFFEMLHEYQYIQQAVRINMGQQILFLFSDHSCFTTVENIKQVLNVCQNNNIQARTMYGTGQELFHHAAVFIAQGVRETFGDV</sequence>
<dbReference type="AlphaFoldDB" id="A0AA86TM86"/>
<dbReference type="EMBL" id="CAXDID020000391">
    <property type="protein sequence ID" value="CAL6086156.1"/>
    <property type="molecule type" value="Genomic_DNA"/>
</dbReference>
<comment type="caution">
    <text evidence="1">The sequence shown here is derived from an EMBL/GenBank/DDBJ whole genome shotgun (WGS) entry which is preliminary data.</text>
</comment>
<organism evidence="1">
    <name type="scientific">Hexamita inflata</name>
    <dbReference type="NCBI Taxonomy" id="28002"/>
    <lineage>
        <taxon>Eukaryota</taxon>
        <taxon>Metamonada</taxon>
        <taxon>Diplomonadida</taxon>
        <taxon>Hexamitidae</taxon>
        <taxon>Hexamitinae</taxon>
        <taxon>Hexamita</taxon>
    </lineage>
</organism>
<dbReference type="EMBL" id="CATOUU010000807">
    <property type="protein sequence ID" value="CAI9950245.1"/>
    <property type="molecule type" value="Genomic_DNA"/>
</dbReference>
<evidence type="ECO:0000313" key="2">
    <source>
        <dbReference type="EMBL" id="CAI9950245.1"/>
    </source>
</evidence>
<proteinExistence type="predicted"/>